<geneLocation type="plasmid" evidence="1 2">
    <name>unnamed1</name>
</geneLocation>
<sequence>MQTNQATEQHRKPTALEQAGGTKGLVYSALPVMAFVVANSIKGLTAAIFVAGVVALAVTAHRLLRRESVQPAIGGLVGVVIAAGITWYTGSAKDYFLMGIWASLAGSVLFVLSVLVKWPLAGVIWNTATGKGTVWQADRNSRFYFNLATLTLAVIFGARFVVQRHLYEADEVGSLGVAKIAMGYPLLALGLLVLAWAARASDRRLRAVGLLPARND</sequence>
<dbReference type="EMBL" id="CP109110">
    <property type="protein sequence ID" value="WSC03480.1"/>
    <property type="molecule type" value="Genomic_DNA"/>
</dbReference>
<reference evidence="1" key="1">
    <citation type="submission" date="2022-10" db="EMBL/GenBank/DDBJ databases">
        <title>The complete genomes of actinobacterial strains from the NBC collection.</title>
        <authorList>
            <person name="Joergensen T.S."/>
            <person name="Alvarez Arevalo M."/>
            <person name="Sterndorff E.B."/>
            <person name="Faurdal D."/>
            <person name="Vuksanovic O."/>
            <person name="Mourched A.-S."/>
            <person name="Charusanti P."/>
            <person name="Shaw S."/>
            <person name="Blin K."/>
            <person name="Weber T."/>
        </authorList>
    </citation>
    <scope>NUCLEOTIDE SEQUENCE</scope>
    <source>
        <strain evidence="1">NBC 01771</strain>
    </source>
</reference>
<keyword evidence="1" id="KW-0614">Plasmid</keyword>
<protein>
    <submittedName>
        <fullName evidence="1">DUF3159 domain-containing protein</fullName>
    </submittedName>
</protein>
<dbReference type="Proteomes" id="UP001348369">
    <property type="component" value="Plasmid unnamed1"/>
</dbReference>
<name>A0ACD4ZYA5_9ACTN</name>
<gene>
    <name evidence="1" type="ORF">OG835_42035</name>
</gene>
<accession>A0ACD4ZYA5</accession>
<evidence type="ECO:0000313" key="1">
    <source>
        <dbReference type="EMBL" id="WSC03480.1"/>
    </source>
</evidence>
<keyword evidence="2" id="KW-1185">Reference proteome</keyword>
<proteinExistence type="predicted"/>
<organism evidence="1 2">
    <name type="scientific">Streptomyces scopuliridis</name>
    <dbReference type="NCBI Taxonomy" id="452529"/>
    <lineage>
        <taxon>Bacteria</taxon>
        <taxon>Bacillati</taxon>
        <taxon>Actinomycetota</taxon>
        <taxon>Actinomycetes</taxon>
        <taxon>Kitasatosporales</taxon>
        <taxon>Streptomycetaceae</taxon>
        <taxon>Streptomyces</taxon>
    </lineage>
</organism>
<evidence type="ECO:0000313" key="2">
    <source>
        <dbReference type="Proteomes" id="UP001348369"/>
    </source>
</evidence>